<organism evidence="2 3">
    <name type="scientific">Mycena metata</name>
    <dbReference type="NCBI Taxonomy" id="1033252"/>
    <lineage>
        <taxon>Eukaryota</taxon>
        <taxon>Fungi</taxon>
        <taxon>Dikarya</taxon>
        <taxon>Basidiomycota</taxon>
        <taxon>Agaricomycotina</taxon>
        <taxon>Agaricomycetes</taxon>
        <taxon>Agaricomycetidae</taxon>
        <taxon>Agaricales</taxon>
        <taxon>Marasmiineae</taxon>
        <taxon>Mycenaceae</taxon>
        <taxon>Mycena</taxon>
    </lineage>
</organism>
<dbReference type="AlphaFoldDB" id="A0AAD7MNP8"/>
<evidence type="ECO:0000313" key="3">
    <source>
        <dbReference type="Proteomes" id="UP001215598"/>
    </source>
</evidence>
<accession>A0AAD7MNP8</accession>
<dbReference type="InterPro" id="IPR036537">
    <property type="entry name" value="Adaptor_Cbl_N_dom_sf"/>
</dbReference>
<reference evidence="2" key="1">
    <citation type="submission" date="2023-03" db="EMBL/GenBank/DDBJ databases">
        <title>Massive genome expansion in bonnet fungi (Mycena s.s.) driven by repeated elements and novel gene families across ecological guilds.</title>
        <authorList>
            <consortium name="Lawrence Berkeley National Laboratory"/>
            <person name="Harder C.B."/>
            <person name="Miyauchi S."/>
            <person name="Viragh M."/>
            <person name="Kuo A."/>
            <person name="Thoen E."/>
            <person name="Andreopoulos B."/>
            <person name="Lu D."/>
            <person name="Skrede I."/>
            <person name="Drula E."/>
            <person name="Henrissat B."/>
            <person name="Morin E."/>
            <person name="Kohler A."/>
            <person name="Barry K."/>
            <person name="LaButti K."/>
            <person name="Morin E."/>
            <person name="Salamov A."/>
            <person name="Lipzen A."/>
            <person name="Mereny Z."/>
            <person name="Hegedus B."/>
            <person name="Baldrian P."/>
            <person name="Stursova M."/>
            <person name="Weitz H."/>
            <person name="Taylor A."/>
            <person name="Grigoriev I.V."/>
            <person name="Nagy L.G."/>
            <person name="Martin F."/>
            <person name="Kauserud H."/>
        </authorList>
    </citation>
    <scope>NUCLEOTIDE SEQUENCE</scope>
    <source>
        <strain evidence="2">CBHHK182m</strain>
    </source>
</reference>
<dbReference type="Gene3D" id="1.20.930.20">
    <property type="entry name" value="Adaptor protein Cbl, N-terminal domain"/>
    <property type="match status" value="1"/>
</dbReference>
<dbReference type="EMBL" id="JARKIB010000203">
    <property type="protein sequence ID" value="KAJ7724386.1"/>
    <property type="molecule type" value="Genomic_DNA"/>
</dbReference>
<sequence length="636" mass="71865">MPFARIFHSLAPNRDADWLSPLIVVSKGLVSVANCVPFPYVSSALGSGVALLELIQAVGKSSEDLKYLAESVVTIMKLLRDEMDSHPNTERANFRQFCLEFEAQLSQLSKDLESMSKNWSSSKFRKYLNSQNVRDRIAQLTRQVDDLRANTTLIAATGTRMDVADGFAAVERRISDLHREIVGNPSTSEMRSTESLRRELARYEEDFHALKLGDIQIEFQTAKPASFVQYDSHGLERPRIAWTDHKATVRGSIHTIRVYEGSDPTESWKGFLSFLVDNSPSPHLPQVFGFCSSPRLRSLVFHGDLLPLDEYAKTLKTAGAIVNWELKLLSDYQRLIATQCQRAWPFYLNLEFTLVNPRDRGAMVISHVTYPSEGWGVWSFRPPFLNWFVQQEGEWDESTLALKPNEKYENRMKDLLYSLLRLRRESFHHPLAFRRGLFEVLTARGSVYDQSSSSVAHLPSREIAPNEMWDIVRTSLGTRFPTRSRTASPISSYRYLFNPTNGCRSSTGNANAAISSLPRINLGVLVPDVSEAWLAQASSITAKLALGECNGSAFSVPTHTALQLVWEMVLTDDNPSVLAKLPEKIHVFIRPPVLSDRGIEEPEIFWSTDADNLEKKTPPSALTIRMRWGTRMSTIY</sequence>
<protein>
    <recommendedName>
        <fullName evidence="4">Fungal N-terminal domain-containing protein</fullName>
    </recommendedName>
</protein>
<keyword evidence="1" id="KW-0175">Coiled coil</keyword>
<feature type="coiled-coil region" evidence="1">
    <location>
        <begin position="98"/>
        <end position="150"/>
    </location>
</feature>
<gene>
    <name evidence="2" type="ORF">B0H16DRAFT_324412</name>
</gene>
<keyword evidence="3" id="KW-1185">Reference proteome</keyword>
<evidence type="ECO:0000256" key="1">
    <source>
        <dbReference type="SAM" id="Coils"/>
    </source>
</evidence>
<comment type="caution">
    <text evidence="2">The sequence shown here is derived from an EMBL/GenBank/DDBJ whole genome shotgun (WGS) entry which is preliminary data.</text>
</comment>
<dbReference type="GO" id="GO:0007166">
    <property type="term" value="P:cell surface receptor signaling pathway"/>
    <property type="evidence" value="ECO:0007669"/>
    <property type="project" value="InterPro"/>
</dbReference>
<evidence type="ECO:0008006" key="4">
    <source>
        <dbReference type="Google" id="ProtNLM"/>
    </source>
</evidence>
<dbReference type="InterPro" id="IPR059179">
    <property type="entry name" value="MLKL-like_MCAfunc"/>
</dbReference>
<dbReference type="CDD" id="cd21037">
    <property type="entry name" value="MLKL_NTD"/>
    <property type="match status" value="1"/>
</dbReference>
<proteinExistence type="predicted"/>
<evidence type="ECO:0000313" key="2">
    <source>
        <dbReference type="EMBL" id="KAJ7724386.1"/>
    </source>
</evidence>
<dbReference type="Proteomes" id="UP001215598">
    <property type="component" value="Unassembled WGS sequence"/>
</dbReference>
<name>A0AAD7MNP8_9AGAR</name>